<gene>
    <name evidence="2" type="ORF">AAG570_012211</name>
</gene>
<comment type="caution">
    <text evidence="2">The sequence shown here is derived from an EMBL/GenBank/DDBJ whole genome shotgun (WGS) entry which is preliminary data.</text>
</comment>
<evidence type="ECO:0000313" key="3">
    <source>
        <dbReference type="Proteomes" id="UP001558652"/>
    </source>
</evidence>
<sequence length="213" mass="23589">MSAAAAARRLDALFRDAKSDRAAPPHLGRRFSRDLASEIVEVVHTFDKKCDVHGRRGSVQTTVVRRGSVDSLAGGGAPPPAACLRRRDSLVLGSPVPRETPLPHPSAFPSTLRRDSLTAATPRRDSLSKRRFSTDSLDSFRRNSWDTGRRGSSSSSGTYDETILEDILSEKSKVEIYYSNHSFSTYLIMRRLNFVLWLCQLISSGYFSLRVGG</sequence>
<evidence type="ECO:0000313" key="2">
    <source>
        <dbReference type="EMBL" id="KAL1130970.1"/>
    </source>
</evidence>
<dbReference type="AlphaFoldDB" id="A0ABD0YI57"/>
<feature type="compositionally biased region" description="Basic and acidic residues" evidence="1">
    <location>
        <begin position="112"/>
        <end position="128"/>
    </location>
</feature>
<dbReference type="EMBL" id="JBFDAA010000007">
    <property type="protein sequence ID" value="KAL1130970.1"/>
    <property type="molecule type" value="Genomic_DNA"/>
</dbReference>
<accession>A0ABD0YI57</accession>
<protein>
    <submittedName>
        <fullName evidence="2">Uncharacterized protein</fullName>
    </submittedName>
</protein>
<reference evidence="2 3" key="1">
    <citation type="submission" date="2024-07" db="EMBL/GenBank/DDBJ databases">
        <title>Chromosome-level genome assembly of the water stick insect Ranatra chinensis (Heteroptera: Nepidae).</title>
        <authorList>
            <person name="Liu X."/>
        </authorList>
    </citation>
    <scope>NUCLEOTIDE SEQUENCE [LARGE SCALE GENOMIC DNA]</scope>
    <source>
        <strain evidence="2">Cailab_2021Rc</strain>
        <tissue evidence="2">Muscle</tissue>
    </source>
</reference>
<keyword evidence="3" id="KW-1185">Reference proteome</keyword>
<proteinExistence type="predicted"/>
<feature type="region of interest" description="Disordered" evidence="1">
    <location>
        <begin position="93"/>
        <end position="130"/>
    </location>
</feature>
<dbReference type="Proteomes" id="UP001558652">
    <property type="component" value="Unassembled WGS sequence"/>
</dbReference>
<evidence type="ECO:0000256" key="1">
    <source>
        <dbReference type="SAM" id="MobiDB-lite"/>
    </source>
</evidence>
<organism evidence="2 3">
    <name type="scientific">Ranatra chinensis</name>
    <dbReference type="NCBI Taxonomy" id="642074"/>
    <lineage>
        <taxon>Eukaryota</taxon>
        <taxon>Metazoa</taxon>
        <taxon>Ecdysozoa</taxon>
        <taxon>Arthropoda</taxon>
        <taxon>Hexapoda</taxon>
        <taxon>Insecta</taxon>
        <taxon>Pterygota</taxon>
        <taxon>Neoptera</taxon>
        <taxon>Paraneoptera</taxon>
        <taxon>Hemiptera</taxon>
        <taxon>Heteroptera</taxon>
        <taxon>Panheteroptera</taxon>
        <taxon>Nepomorpha</taxon>
        <taxon>Nepidae</taxon>
        <taxon>Ranatrinae</taxon>
        <taxon>Ranatra</taxon>
    </lineage>
</organism>
<name>A0ABD0YI57_9HEMI</name>